<evidence type="ECO:0000313" key="2">
    <source>
        <dbReference type="EMBL" id="OAT69352.1"/>
    </source>
</evidence>
<proteinExistence type="predicted"/>
<sequence length="163" mass="17753">MTTTEPSRLSNAAIEEYAQRVGDAHNAYSDEGRADLTRLVEVLGGKVETRDGSESLNVRGTGDFTIFLPHFTSPMRDRFTIAHELGHYFLHYRFADAAGERSYARGGQNRAETEANVFAAALLMPGQAFGQTWQAHGGDAWRVAGHFGVSPAAARVRAEVLGL</sequence>
<evidence type="ECO:0000259" key="1">
    <source>
        <dbReference type="Pfam" id="PF06114"/>
    </source>
</evidence>
<name>A0A179VDZ3_9MYCO</name>
<feature type="domain" description="IrrE N-terminal-like" evidence="1">
    <location>
        <begin position="65"/>
        <end position="158"/>
    </location>
</feature>
<organism evidence="2 3">
    <name type="scientific">Mycobacteroides immunogenum</name>
    <dbReference type="NCBI Taxonomy" id="83262"/>
    <lineage>
        <taxon>Bacteria</taxon>
        <taxon>Bacillati</taxon>
        <taxon>Actinomycetota</taxon>
        <taxon>Actinomycetes</taxon>
        <taxon>Mycobacteriales</taxon>
        <taxon>Mycobacteriaceae</taxon>
        <taxon>Mycobacteroides</taxon>
    </lineage>
</organism>
<gene>
    <name evidence="2" type="ORF">AWB85_21560</name>
</gene>
<dbReference type="AlphaFoldDB" id="A0A179VDZ3"/>
<reference evidence="2 3" key="1">
    <citation type="submission" date="2016-01" db="EMBL/GenBank/DDBJ databases">
        <title>Mycobacterium immunogenum strain CD11_6 genome sequencing and assembly.</title>
        <authorList>
            <person name="Kaur G."/>
            <person name="Nair G.R."/>
            <person name="Mayilraj S."/>
        </authorList>
    </citation>
    <scope>NUCLEOTIDE SEQUENCE [LARGE SCALE GENOMIC DNA]</scope>
    <source>
        <strain evidence="2 3">CD11-6</strain>
    </source>
</reference>
<dbReference type="PANTHER" id="PTHR43236:SF1">
    <property type="entry name" value="BLL7220 PROTEIN"/>
    <property type="match status" value="1"/>
</dbReference>
<dbReference type="EMBL" id="LQYE01000007">
    <property type="protein sequence ID" value="OAT69352.1"/>
    <property type="molecule type" value="Genomic_DNA"/>
</dbReference>
<dbReference type="PANTHER" id="PTHR43236">
    <property type="entry name" value="ANTITOXIN HIGA1"/>
    <property type="match status" value="1"/>
</dbReference>
<dbReference type="RefSeq" id="WP_064628873.1">
    <property type="nucleotide sequence ID" value="NZ_LQYE01000007.1"/>
</dbReference>
<accession>A0A179VDZ3</accession>
<dbReference type="Gene3D" id="1.10.10.2910">
    <property type="match status" value="1"/>
</dbReference>
<protein>
    <recommendedName>
        <fullName evidence="1">IrrE N-terminal-like domain-containing protein</fullName>
    </recommendedName>
</protein>
<dbReference type="InterPro" id="IPR052345">
    <property type="entry name" value="Rad_response_metalloprotease"/>
</dbReference>
<dbReference type="InterPro" id="IPR010359">
    <property type="entry name" value="IrrE_HExxH"/>
</dbReference>
<comment type="caution">
    <text evidence="2">The sequence shown here is derived from an EMBL/GenBank/DDBJ whole genome shotgun (WGS) entry which is preliminary data.</text>
</comment>
<dbReference type="Proteomes" id="UP000186919">
    <property type="component" value="Unassembled WGS sequence"/>
</dbReference>
<dbReference type="Pfam" id="PF06114">
    <property type="entry name" value="Peptidase_M78"/>
    <property type="match status" value="1"/>
</dbReference>
<evidence type="ECO:0000313" key="3">
    <source>
        <dbReference type="Proteomes" id="UP000186919"/>
    </source>
</evidence>